<reference evidence="1 2" key="1">
    <citation type="submission" date="2019-07" db="EMBL/GenBank/DDBJ databases">
        <title>Whole genome shotgun sequence of Chryseobacterium lathyri NBRC 105250.</title>
        <authorList>
            <person name="Hosoyama A."/>
            <person name="Uohara A."/>
            <person name="Ohji S."/>
            <person name="Ichikawa N."/>
        </authorList>
    </citation>
    <scope>NUCLEOTIDE SEQUENCE [LARGE SCALE GENOMIC DNA]</scope>
    <source>
        <strain evidence="1 2">NBRC 105250</strain>
    </source>
</reference>
<dbReference type="Proteomes" id="UP000321150">
    <property type="component" value="Unassembled WGS sequence"/>
</dbReference>
<organism evidence="1 2">
    <name type="scientific">Chryseobacterium lathyri</name>
    <dbReference type="NCBI Taxonomy" id="395933"/>
    <lineage>
        <taxon>Bacteria</taxon>
        <taxon>Pseudomonadati</taxon>
        <taxon>Bacteroidota</taxon>
        <taxon>Flavobacteriia</taxon>
        <taxon>Flavobacteriales</taxon>
        <taxon>Weeksellaceae</taxon>
        <taxon>Chryseobacterium group</taxon>
        <taxon>Chryseobacterium</taxon>
    </lineage>
</organism>
<dbReference type="OrthoDB" id="1310645at2"/>
<accession>A0A511YFE1</accession>
<evidence type="ECO:0008006" key="3">
    <source>
        <dbReference type="Google" id="ProtNLM"/>
    </source>
</evidence>
<gene>
    <name evidence="1" type="ORF">CLA01_39800</name>
</gene>
<dbReference type="AlphaFoldDB" id="A0A511YFE1"/>
<proteinExistence type="predicted"/>
<dbReference type="RefSeq" id="WP_111959780.1">
    <property type="nucleotide sequence ID" value="NZ_BJYI01000022.1"/>
</dbReference>
<sequence>MKLNLIKLRESIKDSNITIEKHPTEDLFIYGYFKHPLSKTKSIWNEYSIMCRGLILNSEGEIIERAFDKFWTFRNHITDNLISLSENRIVKLPDSTPKIYEKLDGTMGVLYWVKNTPYIATQRSFSSLKAIKASEIIQKKYLQEALKLNRKFSYIFEVIYPEASLVVNYGQEEDLVLIGVIDKETGKSIQNISELGFRTKKDLTAEFKNFKNLNEIEEANINNLEGVVLEYNNSLRIKIKFPWYKEIHKELQSVINAEYQMIESINKLKKYYGYKENPLSTTLITEAIKNGRTQESFVNELNIDQIDRGAIKWVYRHWNQYEETNTSISEFFNQSFEYGNTPDDRIWKWKNRYLDKYYD</sequence>
<dbReference type="EMBL" id="BJYI01000022">
    <property type="protein sequence ID" value="GEN73908.1"/>
    <property type="molecule type" value="Genomic_DNA"/>
</dbReference>
<evidence type="ECO:0000313" key="1">
    <source>
        <dbReference type="EMBL" id="GEN73908.1"/>
    </source>
</evidence>
<comment type="caution">
    <text evidence="1">The sequence shown here is derived from an EMBL/GenBank/DDBJ whole genome shotgun (WGS) entry which is preliminary data.</text>
</comment>
<evidence type="ECO:0000313" key="2">
    <source>
        <dbReference type="Proteomes" id="UP000321150"/>
    </source>
</evidence>
<protein>
    <recommendedName>
        <fullName evidence="3">T4 RNA ligase 1-like N-terminal domain-containing protein</fullName>
    </recommendedName>
</protein>
<name>A0A511YFE1_9FLAO</name>